<evidence type="ECO:0000259" key="7">
    <source>
        <dbReference type="Pfam" id="PF04273"/>
    </source>
</evidence>
<dbReference type="GO" id="GO:0048038">
    <property type="term" value="F:quinone binding"/>
    <property type="evidence" value="ECO:0007669"/>
    <property type="project" value="UniProtKB-KW"/>
</dbReference>
<dbReference type="NCBIfam" id="TIGR01244">
    <property type="entry name" value="TIGR01244 family sulfur transferase"/>
    <property type="match status" value="1"/>
</dbReference>
<dbReference type="PANTHER" id="PTHR10632:SF2">
    <property type="entry name" value="SULFIDE:QUINONE OXIDOREDUCTASE, MITOCHONDRIAL"/>
    <property type="match status" value="1"/>
</dbReference>
<evidence type="ECO:0000313" key="9">
    <source>
        <dbReference type="EMBL" id="SEA23664.1"/>
    </source>
</evidence>
<feature type="domain" description="Beta-lactamase hydrolase-like protein phosphatase-like" evidence="7">
    <location>
        <begin position="2"/>
        <end position="109"/>
    </location>
</feature>
<keyword evidence="3" id="KW-0874">Quinone</keyword>
<keyword evidence="4" id="KW-0274">FAD</keyword>
<dbReference type="Pfam" id="PF04273">
    <property type="entry name" value="BLH_phosphatase"/>
    <property type="match status" value="1"/>
</dbReference>
<name>A0A1H3ZK74_9RHOB</name>
<proteinExistence type="predicted"/>
<evidence type="ECO:0000256" key="1">
    <source>
        <dbReference type="ARBA" id="ARBA00001974"/>
    </source>
</evidence>
<dbReference type="Gene3D" id="3.90.190.10">
    <property type="entry name" value="Protein tyrosine phosphatase superfamily"/>
    <property type="match status" value="1"/>
</dbReference>
<dbReference type="PANTHER" id="PTHR10632">
    <property type="entry name" value="SULFIDE:QUINONE OXIDOREDUCTASE"/>
    <property type="match status" value="1"/>
</dbReference>
<accession>A0A1H3ZK74</accession>
<reference evidence="9 10" key="1">
    <citation type="submission" date="2016-10" db="EMBL/GenBank/DDBJ databases">
        <authorList>
            <person name="de Groot N.N."/>
        </authorList>
    </citation>
    <scope>NUCLEOTIDE SEQUENCE [LARGE SCALE GENOMIC DNA]</scope>
    <source>
        <strain evidence="9 10">DSM 15345</strain>
    </source>
</reference>
<dbReference type="AlphaFoldDB" id="A0A1H3ZK74"/>
<evidence type="ECO:0000256" key="2">
    <source>
        <dbReference type="ARBA" id="ARBA00022630"/>
    </source>
</evidence>
<evidence type="ECO:0000256" key="3">
    <source>
        <dbReference type="ARBA" id="ARBA00022719"/>
    </source>
</evidence>
<keyword evidence="5" id="KW-0809">Transit peptide</keyword>
<dbReference type="Proteomes" id="UP000198703">
    <property type="component" value="Unassembled WGS sequence"/>
</dbReference>
<sequence length="575" mass="61957">MDIRRIAPDFWASPQIAPEDVGVAVAQGARAIVCNRPDGESEDQPATAAIRAAAEAHGLPFRAIPVKPGQIGEQDVAAFRAALDELEGPVLAFCRTGSRSATLWGLAKAPRLSADAILQAAGGVGYDLAPLRPRLEASRGDVIALAPAARHDVVIVGGGAGGISTAASLLKRNPKLDIAIVEPRAEHYYQPGWTLVGGGVFNRAETMRPMAEVMPAGVKWVRTAAAAFAPEKSQVVLEDGTRLGYRALVLSPGLHLDWDAIDGLRETLGANGVTSNYMFDLAPYTWELTQGLRSGRAIFTQPPMPIKCAGAPQKAMYLSADHWTREGRIGDVQIEFCNAGGVLFGVADYVPALMEYIRKYEVRLGLNERLVAVDGPARTATFAVKDGDAEHMVEKPFDMLHVTPPQRPTDLMRASPFGDAAGWVEVNHQTLQHVRYGDVFGLGDGCSAPNAKTAAAVRKQAPVVAENIVAMLKGEALRAVYDGYGSCPLTVERGRIVLAEFLYGGKVQPSLPTWLIDGRRPSRLAWLLKERMLPWLYWNGMFKAREWLARPTLLPMTPKAHEALPACETGAARAS</sequence>
<keyword evidence="6" id="KW-0560">Oxidoreductase</keyword>
<dbReference type="Gene3D" id="3.50.50.60">
    <property type="entry name" value="FAD/NAD(P)-binding domain"/>
    <property type="match status" value="2"/>
</dbReference>
<gene>
    <name evidence="9" type="ORF">SAMN05444370_103558</name>
</gene>
<dbReference type="EMBL" id="FNQM01000003">
    <property type="protein sequence ID" value="SEA23664.1"/>
    <property type="molecule type" value="Genomic_DNA"/>
</dbReference>
<dbReference type="GO" id="GO:0016787">
    <property type="term" value="F:hydrolase activity"/>
    <property type="evidence" value="ECO:0007669"/>
    <property type="project" value="InterPro"/>
</dbReference>
<dbReference type="OrthoDB" id="9805710at2"/>
<keyword evidence="10" id="KW-1185">Reference proteome</keyword>
<dbReference type="RefSeq" id="WP_093251498.1">
    <property type="nucleotide sequence ID" value="NZ_FNQM01000003.1"/>
</dbReference>
<dbReference type="InterPro" id="IPR036188">
    <property type="entry name" value="FAD/NAD-bd_sf"/>
</dbReference>
<dbReference type="STRING" id="89524.SAMN05444370_103558"/>
<dbReference type="InterPro" id="IPR023753">
    <property type="entry name" value="FAD/NAD-binding_dom"/>
</dbReference>
<evidence type="ECO:0000313" key="10">
    <source>
        <dbReference type="Proteomes" id="UP000198703"/>
    </source>
</evidence>
<feature type="domain" description="FAD/NAD(P)-binding" evidence="8">
    <location>
        <begin position="151"/>
        <end position="255"/>
    </location>
</feature>
<dbReference type="Pfam" id="PF07992">
    <property type="entry name" value="Pyr_redox_2"/>
    <property type="match status" value="1"/>
</dbReference>
<comment type="cofactor">
    <cofactor evidence="1">
        <name>FAD</name>
        <dbReference type="ChEBI" id="CHEBI:57692"/>
    </cofactor>
</comment>
<dbReference type="SUPFAM" id="SSF52799">
    <property type="entry name" value="(Phosphotyrosine protein) phosphatases II"/>
    <property type="match status" value="1"/>
</dbReference>
<evidence type="ECO:0000259" key="8">
    <source>
        <dbReference type="Pfam" id="PF07992"/>
    </source>
</evidence>
<keyword evidence="2" id="KW-0285">Flavoprotein</keyword>
<dbReference type="InterPro" id="IPR029021">
    <property type="entry name" value="Prot-tyrosine_phosphatase-like"/>
</dbReference>
<dbReference type="InterPro" id="IPR005939">
    <property type="entry name" value="BLH_phosphatase-like"/>
</dbReference>
<protein>
    <submittedName>
        <fullName evidence="9">Sulfide:quinone oxidoreductase</fullName>
    </submittedName>
</protein>
<evidence type="ECO:0000256" key="4">
    <source>
        <dbReference type="ARBA" id="ARBA00022827"/>
    </source>
</evidence>
<dbReference type="GO" id="GO:0070224">
    <property type="term" value="F:sulfide:quinone oxidoreductase activity"/>
    <property type="evidence" value="ECO:0007669"/>
    <property type="project" value="TreeGrafter"/>
</dbReference>
<dbReference type="GO" id="GO:0071949">
    <property type="term" value="F:FAD binding"/>
    <property type="evidence" value="ECO:0007669"/>
    <property type="project" value="TreeGrafter"/>
</dbReference>
<evidence type="ECO:0000256" key="5">
    <source>
        <dbReference type="ARBA" id="ARBA00022946"/>
    </source>
</evidence>
<dbReference type="GO" id="GO:0070221">
    <property type="term" value="P:sulfide oxidation, using sulfide:quinone oxidoreductase"/>
    <property type="evidence" value="ECO:0007669"/>
    <property type="project" value="TreeGrafter"/>
</dbReference>
<dbReference type="InterPro" id="IPR015904">
    <property type="entry name" value="Sulphide_quinone_reductase"/>
</dbReference>
<dbReference type="SUPFAM" id="SSF51905">
    <property type="entry name" value="FAD/NAD(P)-binding domain"/>
    <property type="match status" value="2"/>
</dbReference>
<evidence type="ECO:0000256" key="6">
    <source>
        <dbReference type="ARBA" id="ARBA00023002"/>
    </source>
</evidence>
<organism evidence="9 10">
    <name type="scientific">Rubrimonas cliftonensis</name>
    <dbReference type="NCBI Taxonomy" id="89524"/>
    <lineage>
        <taxon>Bacteria</taxon>
        <taxon>Pseudomonadati</taxon>
        <taxon>Pseudomonadota</taxon>
        <taxon>Alphaproteobacteria</taxon>
        <taxon>Rhodobacterales</taxon>
        <taxon>Paracoccaceae</taxon>
        <taxon>Rubrimonas</taxon>
    </lineage>
</organism>
<dbReference type="FunFam" id="3.50.50.60:FF:000034">
    <property type="entry name" value="sulfide:quinone oxidoreductase, mitochondrial"/>
    <property type="match status" value="1"/>
</dbReference>